<dbReference type="SUPFAM" id="SSF89155">
    <property type="entry name" value="TorD-like"/>
    <property type="match status" value="1"/>
</dbReference>
<dbReference type="GO" id="GO:0051131">
    <property type="term" value="P:chaperone-mediated protein complex assembly"/>
    <property type="evidence" value="ECO:0007669"/>
    <property type="project" value="InterPro"/>
</dbReference>
<dbReference type="AlphaFoldDB" id="A0A1B2FL50"/>
<dbReference type="GO" id="GO:0042128">
    <property type="term" value="P:nitrate assimilation"/>
    <property type="evidence" value="ECO:0007669"/>
    <property type="project" value="UniProtKB-KW"/>
</dbReference>
<name>A0A1B2FL50_9PROT</name>
<protein>
    <submittedName>
        <fullName evidence="2">Nitrate reductase I delta-subunit</fullName>
    </submittedName>
</protein>
<dbReference type="InterPro" id="IPR003765">
    <property type="entry name" value="NO3_reductase_chaperone_NarJ"/>
</dbReference>
<dbReference type="GO" id="GO:0051082">
    <property type="term" value="F:unfolded protein binding"/>
    <property type="evidence" value="ECO:0007669"/>
    <property type="project" value="InterPro"/>
</dbReference>
<dbReference type="EMBL" id="KX275213">
    <property type="protein sequence ID" value="ANY93554.1"/>
    <property type="molecule type" value="Genomic_DNA"/>
</dbReference>
<evidence type="ECO:0000313" key="2">
    <source>
        <dbReference type="EMBL" id="ANY93554.1"/>
    </source>
</evidence>
<dbReference type="PANTHER" id="PTHR43680">
    <property type="entry name" value="NITRATE REDUCTASE MOLYBDENUM COFACTOR ASSEMBLY CHAPERONE"/>
    <property type="match status" value="1"/>
</dbReference>
<dbReference type="PANTHER" id="PTHR43680:SF2">
    <property type="entry name" value="NITRATE REDUCTASE MOLYBDENUM COFACTOR ASSEMBLY CHAPERONE NARJ"/>
    <property type="match status" value="1"/>
</dbReference>
<keyword evidence="1" id="KW-0534">Nitrate assimilation</keyword>
<dbReference type="InterPro" id="IPR036411">
    <property type="entry name" value="TorD-like_sf"/>
</dbReference>
<evidence type="ECO:0000256" key="1">
    <source>
        <dbReference type="ARBA" id="ARBA00023063"/>
    </source>
</evidence>
<sequence length="206" mass="24046">MSKVNVSRTLREVYTLIAELWCNPSESDVKGREDEKEAERVINQLSHIDKESTVLLSKFLEKNSISEEDYIDLFELNPQCPLYLGSHTYDEPKTCANAAISDRNKYMIELAAIYKHFGQNKDEKELSDYLPLMISFLSLTTELRKDPIRDKFVKEYFLPFLPPMITRLKELKTPYLYLLNALEKVINFDSSVQSFSKQQEQNMRVA</sequence>
<organism evidence="2">
    <name type="scientific">uncultured Pelagibacterales bacterium</name>
    <dbReference type="NCBI Taxonomy" id="309857"/>
    <lineage>
        <taxon>Bacteria</taxon>
        <taxon>Pseudomonadati</taxon>
        <taxon>Pseudomonadota</taxon>
        <taxon>Alphaproteobacteria</taxon>
        <taxon>Candidatus Pelagibacterales</taxon>
        <taxon>environmental samples</taxon>
    </lineage>
</organism>
<accession>A0A1B2FL50</accession>
<dbReference type="InterPro" id="IPR020945">
    <property type="entry name" value="DMSO/NO3_reduct_chaperone"/>
</dbReference>
<dbReference type="Pfam" id="PF02613">
    <property type="entry name" value="Nitrate_red_del"/>
    <property type="match status" value="1"/>
</dbReference>
<reference evidence="2" key="1">
    <citation type="journal article" date="2016" name="Nature">
        <title>SAR11 bacteria linked to ocean anoxia and nitrogen loss.</title>
        <authorList>
            <person name="Tsementzi D."/>
            <person name="Wu J."/>
            <person name="Deutsch S."/>
            <person name="Nath S."/>
            <person name="Rodriguez-R L.M."/>
            <person name="Burns A.S."/>
            <person name="Ranjan P."/>
            <person name="Sarode N."/>
            <person name="Malmstrom R.R."/>
            <person name="Padilla C.C."/>
            <person name="Stone B.K."/>
            <person name="Bristow L.A."/>
            <person name="Larsen M."/>
            <person name="Glass J.B."/>
            <person name="Thamdrup B."/>
            <person name="Woyke T."/>
            <person name="Konstantinidis K.T."/>
            <person name="Stewart F.J."/>
        </authorList>
    </citation>
    <scope>NUCLEOTIDE SEQUENCE</scope>
</reference>
<dbReference type="GO" id="GO:0016530">
    <property type="term" value="F:metallochaperone activity"/>
    <property type="evidence" value="ECO:0007669"/>
    <property type="project" value="TreeGrafter"/>
</dbReference>
<dbReference type="Gene3D" id="1.10.3480.10">
    <property type="entry name" value="TorD-like"/>
    <property type="match status" value="1"/>
</dbReference>
<proteinExistence type="predicted"/>